<feature type="region of interest" description="Disordered" evidence="1">
    <location>
        <begin position="134"/>
        <end position="198"/>
    </location>
</feature>
<proteinExistence type="predicted"/>
<organism evidence="2 3">
    <name type="scientific">Oryza sativa subsp. japonica</name>
    <name type="common">Rice</name>
    <dbReference type="NCBI Taxonomy" id="39947"/>
    <lineage>
        <taxon>Eukaryota</taxon>
        <taxon>Viridiplantae</taxon>
        <taxon>Streptophyta</taxon>
        <taxon>Embryophyta</taxon>
        <taxon>Tracheophyta</taxon>
        <taxon>Spermatophyta</taxon>
        <taxon>Magnoliopsida</taxon>
        <taxon>Liliopsida</taxon>
        <taxon>Poales</taxon>
        <taxon>Poaceae</taxon>
        <taxon>BOP clade</taxon>
        <taxon>Oryzoideae</taxon>
        <taxon>Oryzeae</taxon>
        <taxon>Oryzinae</taxon>
        <taxon>Oryza</taxon>
        <taxon>Oryza sativa</taxon>
    </lineage>
</organism>
<name>Q7XM46_ORYSJ</name>
<feature type="compositionally biased region" description="Low complexity" evidence="1">
    <location>
        <begin position="136"/>
        <end position="152"/>
    </location>
</feature>
<reference evidence="3" key="1">
    <citation type="journal article" date="2005" name="Nature">
        <title>The map-based sequence of the rice genome.</title>
        <authorList>
            <consortium name="International rice genome sequencing project (IRGSP)"/>
            <person name="Matsumoto T."/>
            <person name="Wu J."/>
            <person name="Kanamori H."/>
            <person name="Katayose Y."/>
            <person name="Fujisawa M."/>
            <person name="Namiki N."/>
            <person name="Mizuno H."/>
            <person name="Yamamoto K."/>
            <person name="Antonio B.A."/>
            <person name="Baba T."/>
            <person name="Sakata K."/>
            <person name="Nagamura Y."/>
            <person name="Aoki H."/>
            <person name="Arikawa K."/>
            <person name="Arita K."/>
            <person name="Bito T."/>
            <person name="Chiden Y."/>
            <person name="Fujitsuka N."/>
            <person name="Fukunaka R."/>
            <person name="Hamada M."/>
            <person name="Harada C."/>
            <person name="Hayashi A."/>
            <person name="Hijishita S."/>
            <person name="Honda M."/>
            <person name="Hosokawa S."/>
            <person name="Ichikawa Y."/>
            <person name="Idonuma A."/>
            <person name="Iijima M."/>
            <person name="Ikeda M."/>
            <person name="Ikeno M."/>
            <person name="Ito K."/>
            <person name="Ito S."/>
            <person name="Ito T."/>
            <person name="Ito Y."/>
            <person name="Ito Y."/>
            <person name="Iwabuchi A."/>
            <person name="Kamiya K."/>
            <person name="Karasawa W."/>
            <person name="Kurita K."/>
            <person name="Katagiri S."/>
            <person name="Kikuta A."/>
            <person name="Kobayashi H."/>
            <person name="Kobayashi N."/>
            <person name="Machita K."/>
            <person name="Maehara T."/>
            <person name="Masukawa M."/>
            <person name="Mizubayashi T."/>
            <person name="Mukai Y."/>
            <person name="Nagasaki H."/>
            <person name="Nagata Y."/>
            <person name="Naito S."/>
            <person name="Nakashima M."/>
            <person name="Nakama Y."/>
            <person name="Nakamichi Y."/>
            <person name="Nakamura M."/>
            <person name="Meguro A."/>
            <person name="Negishi M."/>
            <person name="Ohta I."/>
            <person name="Ohta T."/>
            <person name="Okamoto M."/>
            <person name="Ono N."/>
            <person name="Saji S."/>
            <person name="Sakaguchi M."/>
            <person name="Sakai K."/>
            <person name="Shibata M."/>
            <person name="Shimokawa T."/>
            <person name="Song J."/>
            <person name="Takazaki Y."/>
            <person name="Terasawa K."/>
            <person name="Tsugane M."/>
            <person name="Tsuji K."/>
            <person name="Ueda S."/>
            <person name="Waki K."/>
            <person name="Yamagata H."/>
            <person name="Yamamoto M."/>
            <person name="Yamamoto S."/>
            <person name="Yamane H."/>
            <person name="Yoshiki S."/>
            <person name="Yoshihara R."/>
            <person name="Yukawa K."/>
            <person name="Zhong H."/>
            <person name="Yano M."/>
            <person name="Yuan Q."/>
            <person name="Ouyang S."/>
            <person name="Liu J."/>
            <person name="Jones K.M."/>
            <person name="Gansberger K."/>
            <person name="Moffat K."/>
            <person name="Hill J."/>
            <person name="Bera J."/>
            <person name="Fadrosh D."/>
            <person name="Jin S."/>
            <person name="Johri S."/>
            <person name="Kim M."/>
            <person name="Overton L."/>
            <person name="Reardon M."/>
            <person name="Tsitrin T."/>
            <person name="Vuong H."/>
            <person name="Weaver B."/>
            <person name="Ciecko A."/>
            <person name="Tallon L."/>
            <person name="Jackson J."/>
            <person name="Pai G."/>
            <person name="Aken S.V."/>
            <person name="Utterback T."/>
            <person name="Reidmuller S."/>
            <person name="Feldblyum T."/>
            <person name="Hsiao J."/>
            <person name="Zismann V."/>
            <person name="Iobst S."/>
            <person name="de Vazeille A.R."/>
            <person name="Buell C.R."/>
            <person name="Ying K."/>
            <person name="Li Y."/>
            <person name="Lu T."/>
            <person name="Huang Y."/>
            <person name="Zhao Q."/>
            <person name="Feng Q."/>
            <person name="Zhang L."/>
            <person name="Zhu J."/>
            <person name="Weng Q."/>
            <person name="Mu J."/>
            <person name="Lu Y."/>
            <person name="Fan D."/>
            <person name="Liu Y."/>
            <person name="Guan J."/>
            <person name="Zhang Y."/>
            <person name="Yu S."/>
            <person name="Liu X."/>
            <person name="Zhang Y."/>
            <person name="Hong G."/>
            <person name="Han B."/>
            <person name="Choisne N."/>
            <person name="Demange N."/>
            <person name="Orjeda G."/>
            <person name="Samain S."/>
            <person name="Cattolico L."/>
            <person name="Pelletier E."/>
            <person name="Couloux A."/>
            <person name="Segurens B."/>
            <person name="Wincker P."/>
            <person name="D'Hont A."/>
            <person name="Scarpelli C."/>
            <person name="Weissenbach J."/>
            <person name="Salanoubat M."/>
            <person name="Quetier F."/>
            <person name="Yu Y."/>
            <person name="Kim H.R."/>
            <person name="Rambo T."/>
            <person name="Currie J."/>
            <person name="Collura K."/>
            <person name="Luo M."/>
            <person name="Yang T."/>
            <person name="Ammiraju J.S.S."/>
            <person name="Engler F."/>
            <person name="Soderlund C."/>
            <person name="Wing R.A."/>
            <person name="Palmer L.E."/>
            <person name="de la Bastide M."/>
            <person name="Spiegel L."/>
            <person name="Nascimento L."/>
            <person name="Zutavern T."/>
            <person name="O'Shaughnessy A."/>
            <person name="Dike S."/>
            <person name="Dedhia N."/>
            <person name="Preston R."/>
            <person name="Balija V."/>
            <person name="McCombie W.R."/>
            <person name="Chow T."/>
            <person name="Chen H."/>
            <person name="Chung M."/>
            <person name="Chen C."/>
            <person name="Shaw J."/>
            <person name="Wu H."/>
            <person name="Hsiao K."/>
            <person name="Chao Y."/>
            <person name="Chu M."/>
            <person name="Cheng C."/>
            <person name="Hour A."/>
            <person name="Lee P."/>
            <person name="Lin S."/>
            <person name="Lin Y."/>
            <person name="Liou J."/>
            <person name="Liu S."/>
            <person name="Hsing Y."/>
            <person name="Raghuvanshi S."/>
            <person name="Mohanty A."/>
            <person name="Bharti A.K."/>
            <person name="Gaur A."/>
            <person name="Gupta V."/>
            <person name="Kumar D."/>
            <person name="Ravi V."/>
            <person name="Vij S."/>
            <person name="Kapur A."/>
            <person name="Khurana P."/>
            <person name="Khurana P."/>
            <person name="Khurana J.P."/>
            <person name="Tyagi A.K."/>
            <person name="Gaikwad K."/>
            <person name="Singh A."/>
            <person name="Dalal V."/>
            <person name="Srivastava S."/>
            <person name="Dixit A."/>
            <person name="Pal A.K."/>
            <person name="Ghazi I.A."/>
            <person name="Yadav M."/>
            <person name="Pandit A."/>
            <person name="Bhargava A."/>
            <person name="Sureshbabu K."/>
            <person name="Batra K."/>
            <person name="Sharma T.R."/>
            <person name="Mohapatra T."/>
            <person name="Singh N.K."/>
            <person name="Messing J."/>
            <person name="Nelson A.B."/>
            <person name="Fuks G."/>
            <person name="Kavchok S."/>
            <person name="Keizer G."/>
            <person name="Linton E."/>
            <person name="Llaca V."/>
            <person name="Song R."/>
            <person name="Tanyolac B."/>
            <person name="Young S."/>
            <person name="Ho-Il K."/>
            <person name="Hahn J.H."/>
            <person name="Sangsakoo G."/>
            <person name="Vanavichit A."/>
            <person name="de Mattos Luiz.A.T."/>
            <person name="Zimmer P.D."/>
            <person name="Malone G."/>
            <person name="Dellagostin O."/>
            <person name="de Oliveira A.C."/>
            <person name="Bevan M."/>
            <person name="Bancroft I."/>
            <person name="Minx P."/>
            <person name="Cordum H."/>
            <person name="Wilson R."/>
            <person name="Cheng Z."/>
            <person name="Jin W."/>
            <person name="Jiang J."/>
            <person name="Leong S.A."/>
            <person name="Iwama H."/>
            <person name="Gojobori T."/>
            <person name="Itoh T."/>
            <person name="Niimura Y."/>
            <person name="Fujii Y."/>
            <person name="Habara T."/>
            <person name="Sakai H."/>
            <person name="Sato Y."/>
            <person name="Wilson G."/>
            <person name="Kumar K."/>
            <person name="McCouch S."/>
            <person name="Juretic N."/>
            <person name="Hoen D."/>
            <person name="Wright S."/>
            <person name="Bruskiewich R."/>
            <person name="Bureau T."/>
            <person name="Miyao A."/>
            <person name="Hirochika H."/>
            <person name="Nishikawa T."/>
            <person name="Kadowaki K."/>
            <person name="Sugiura M."/>
            <person name="Burr B."/>
            <person name="Sasaki T."/>
        </authorList>
    </citation>
    <scope>NUCLEOTIDE SEQUENCE [LARGE SCALE GENOMIC DNA]</scope>
    <source>
        <strain evidence="3">cv. Nipponbare</strain>
    </source>
</reference>
<feature type="region of interest" description="Disordered" evidence="1">
    <location>
        <begin position="51"/>
        <end position="76"/>
    </location>
</feature>
<evidence type="ECO:0000313" key="2">
    <source>
        <dbReference type="EMBL" id="CAE04800.1"/>
    </source>
</evidence>
<reference evidence="3" key="2">
    <citation type="journal article" date="2008" name="Nucleic Acids Res.">
        <title>The rice annotation project database (RAP-DB): 2008 update.</title>
        <authorList>
            <consortium name="The rice annotation project (RAP)"/>
        </authorList>
    </citation>
    <scope>GENOME REANNOTATION</scope>
    <source>
        <strain evidence="3">cv. Nipponbare</strain>
    </source>
</reference>
<dbReference type="EMBL" id="AL607007">
    <property type="protein sequence ID" value="CAE04800.1"/>
    <property type="molecule type" value="Genomic_DNA"/>
</dbReference>
<sequence length="198" mass="22180">MVGCEHMVLKVVLMTIKDQFASHCFCVPRLIPGRGFYAQISSEITSEFPGVTSKKRKVGRQRKNRMPSALEKGKGKATRQIKCPECGVFGHWKGSARCELTGTKRGRGTRKQQQRWEGRNQRVLVMNKRLALELDQSSQVQPSQTSSSPGPVTRRRFALELDQSSQVAPAIVEPPKKLTPRKKLASKKKSATPPRLLD</sequence>
<dbReference type="Proteomes" id="UP000000763">
    <property type="component" value="Chromosome 4"/>
</dbReference>
<feature type="compositionally biased region" description="Basic residues" evidence="1">
    <location>
        <begin position="178"/>
        <end position="190"/>
    </location>
</feature>
<accession>Q7XM46</accession>
<gene>
    <name evidence="2" type="primary">OSJNBb0018J12.13</name>
</gene>
<evidence type="ECO:0000256" key="1">
    <source>
        <dbReference type="SAM" id="MobiDB-lite"/>
    </source>
</evidence>
<evidence type="ECO:0000313" key="3">
    <source>
        <dbReference type="Proteomes" id="UP000000763"/>
    </source>
</evidence>
<feature type="compositionally biased region" description="Basic residues" evidence="1">
    <location>
        <begin position="53"/>
        <end position="65"/>
    </location>
</feature>
<protein>
    <submittedName>
        <fullName evidence="2">OSJNBb0018J12.13 protein</fullName>
    </submittedName>
</protein>
<dbReference type="AlphaFoldDB" id="Q7XM46"/>